<feature type="region of interest" description="Disordered" evidence="1">
    <location>
        <begin position="330"/>
        <end position="491"/>
    </location>
</feature>
<name>A0AAN9GFT0_9CAEN</name>
<evidence type="ECO:0000313" key="3">
    <source>
        <dbReference type="Proteomes" id="UP001374579"/>
    </source>
</evidence>
<dbReference type="Gene3D" id="3.30.70.1820">
    <property type="entry name" value="L1 transposable element, RRM domain"/>
    <property type="match status" value="1"/>
</dbReference>
<dbReference type="PANTHER" id="PTHR11505">
    <property type="entry name" value="L1 TRANSPOSABLE ELEMENT-RELATED"/>
    <property type="match status" value="1"/>
</dbReference>
<evidence type="ECO:0000256" key="1">
    <source>
        <dbReference type="SAM" id="MobiDB-lite"/>
    </source>
</evidence>
<dbReference type="Proteomes" id="UP001374579">
    <property type="component" value="Unassembled WGS sequence"/>
</dbReference>
<gene>
    <name evidence="2" type="ORF">V1264_017461</name>
</gene>
<feature type="compositionally biased region" description="Low complexity" evidence="1">
    <location>
        <begin position="141"/>
        <end position="159"/>
    </location>
</feature>
<feature type="compositionally biased region" description="Basic and acidic residues" evidence="1">
    <location>
        <begin position="372"/>
        <end position="389"/>
    </location>
</feature>
<keyword evidence="3" id="KW-1185">Reference proteome</keyword>
<proteinExistence type="predicted"/>
<dbReference type="EMBL" id="JBAMIC010000007">
    <property type="protein sequence ID" value="KAK7106174.1"/>
    <property type="molecule type" value="Genomic_DNA"/>
</dbReference>
<organism evidence="2 3">
    <name type="scientific">Littorina saxatilis</name>
    <dbReference type="NCBI Taxonomy" id="31220"/>
    <lineage>
        <taxon>Eukaryota</taxon>
        <taxon>Metazoa</taxon>
        <taxon>Spiralia</taxon>
        <taxon>Lophotrochozoa</taxon>
        <taxon>Mollusca</taxon>
        <taxon>Gastropoda</taxon>
        <taxon>Caenogastropoda</taxon>
        <taxon>Littorinimorpha</taxon>
        <taxon>Littorinoidea</taxon>
        <taxon>Littorinidae</taxon>
        <taxon>Littorina</taxon>
    </lineage>
</organism>
<dbReference type="AlphaFoldDB" id="A0AAN9GFT0"/>
<reference evidence="2 3" key="1">
    <citation type="submission" date="2024-02" db="EMBL/GenBank/DDBJ databases">
        <title>Chromosome-scale genome assembly of the rough periwinkle Littorina saxatilis.</title>
        <authorList>
            <person name="De Jode A."/>
            <person name="Faria R."/>
            <person name="Formenti G."/>
            <person name="Sims Y."/>
            <person name="Smith T.P."/>
            <person name="Tracey A."/>
            <person name="Wood J.M.D."/>
            <person name="Zagrodzka Z.B."/>
            <person name="Johannesson K."/>
            <person name="Butlin R.K."/>
            <person name="Leder E.H."/>
        </authorList>
    </citation>
    <scope>NUCLEOTIDE SEQUENCE [LARGE SCALE GENOMIC DNA]</scope>
    <source>
        <strain evidence="2">Snail1</strain>
        <tissue evidence="2">Muscle</tissue>
    </source>
</reference>
<feature type="region of interest" description="Disordered" evidence="1">
    <location>
        <begin position="134"/>
        <end position="159"/>
    </location>
</feature>
<sequence>MIEVGLWRASIGRFHLACVAKHFLNRLRAQPVYGDSSEISVSDVCITWGCLVFLANIVCCFKDVAESAFSTPFPPLGTVTYNSSTVTGHLSVPSDDLVHLSPMAVTFPHAQHAPSLCLAVIAFAIRRLRLSNDVEENPGPAVSGSSESSGGGAESTAVADSIRHLEQSLQQKLDVVLATMQTQADFLKRQEDMLRKQETLMKKFGDEQETMKKSLKKNEQSISNLSSQQDDLYRVVTSLEAEVDRLEGFSRRNNVKFFGIPEEVGDTDADCVVAVKNVLDTYIPQKQWEPDVIERAHRLGKPNPKNPNPRPIIAKFQRWGDAMRLMKDREARSDMEHDNLRAAQDLTRRQTQKLKQLREEGKTAYYTNGKLRFHDNPRNNDDRRADNRRPGGPGLLTNTDSETPPDHEQRQPISEVEIERDVSDTQGHSRDTEENSGRNSGQSDPRDKRVTRLANRQGHKDMTLGGDSGGGGYSAYIRNVRGTPTRAGNSE</sequence>
<accession>A0AAN9GFT0</accession>
<feature type="compositionally biased region" description="Basic and acidic residues" evidence="1">
    <location>
        <begin position="330"/>
        <end position="340"/>
    </location>
</feature>
<dbReference type="InterPro" id="IPR004244">
    <property type="entry name" value="Transposase_22"/>
</dbReference>
<feature type="compositionally biased region" description="Basic and acidic residues" evidence="1">
    <location>
        <begin position="417"/>
        <end position="436"/>
    </location>
</feature>
<protein>
    <submittedName>
        <fullName evidence="2">Uncharacterized protein</fullName>
    </submittedName>
</protein>
<evidence type="ECO:0000313" key="2">
    <source>
        <dbReference type="EMBL" id="KAK7106174.1"/>
    </source>
</evidence>
<comment type="caution">
    <text evidence="2">The sequence shown here is derived from an EMBL/GenBank/DDBJ whole genome shotgun (WGS) entry which is preliminary data.</text>
</comment>